<evidence type="ECO:0000313" key="4">
    <source>
        <dbReference type="EMBL" id="GAA2172749.1"/>
    </source>
</evidence>
<evidence type="ECO:0000256" key="2">
    <source>
        <dbReference type="ARBA" id="ARBA00023002"/>
    </source>
</evidence>
<dbReference type="Proteomes" id="UP001501599">
    <property type="component" value="Unassembled WGS sequence"/>
</dbReference>
<name>A0ABP5ME93_9MICO</name>
<organism evidence="4 5">
    <name type="scientific">Agrococcus versicolor</name>
    <dbReference type="NCBI Taxonomy" id="501482"/>
    <lineage>
        <taxon>Bacteria</taxon>
        <taxon>Bacillati</taxon>
        <taxon>Actinomycetota</taxon>
        <taxon>Actinomycetes</taxon>
        <taxon>Micrococcales</taxon>
        <taxon>Microbacteriaceae</taxon>
        <taxon>Agrococcus</taxon>
    </lineage>
</organism>
<feature type="domain" description="FAD-dependent oxidoreductase 2 FAD-binding" evidence="3">
    <location>
        <begin position="7"/>
        <end position="525"/>
    </location>
</feature>
<dbReference type="InterPro" id="IPR003953">
    <property type="entry name" value="FAD-dep_OxRdtase_2_FAD-bd"/>
</dbReference>
<evidence type="ECO:0000259" key="3">
    <source>
        <dbReference type="Pfam" id="PF00890"/>
    </source>
</evidence>
<dbReference type="PANTHER" id="PTHR43260">
    <property type="entry name" value="3-KETOSTEROID-DELTA-1-DEHYDROGENASE"/>
    <property type="match status" value="1"/>
</dbReference>
<keyword evidence="5" id="KW-1185">Reference proteome</keyword>
<dbReference type="InterPro" id="IPR036188">
    <property type="entry name" value="FAD/NAD-bd_sf"/>
</dbReference>
<dbReference type="PANTHER" id="PTHR43260:SF1">
    <property type="entry name" value="KSDD-LIKE STEROID DEHYDROGENASE RV0785"/>
    <property type="match status" value="1"/>
</dbReference>
<keyword evidence="1" id="KW-0285">Flavoprotein</keyword>
<evidence type="ECO:0000313" key="5">
    <source>
        <dbReference type="Proteomes" id="UP001501599"/>
    </source>
</evidence>
<proteinExistence type="predicted"/>
<dbReference type="InterPro" id="IPR027477">
    <property type="entry name" value="Succ_DH/fumarate_Rdtase_cat_sf"/>
</dbReference>
<dbReference type="Gene3D" id="3.90.700.10">
    <property type="entry name" value="Succinate dehydrogenase/fumarate reductase flavoprotein, catalytic domain"/>
    <property type="match status" value="1"/>
</dbReference>
<protein>
    <submittedName>
        <fullName evidence="4">FAD-binding dehydrogenase</fullName>
    </submittedName>
</protein>
<accession>A0ABP5ME93</accession>
<dbReference type="EMBL" id="BAAAQT010000005">
    <property type="protein sequence ID" value="GAA2172749.1"/>
    <property type="molecule type" value="Genomic_DNA"/>
</dbReference>
<sequence length="542" mass="57401">MSRTHSDVLVIGAGLAGLVTAREALLAGRSVTIVDQEPAASFGGQAWWSFGGLFLVDSPEQRRFGIRDSYDLARDDWHRTAGFEETGDEWGAQWADAFCAFAAGEAGPWLRQLGVRIFPVIGHAERGDGTRGNSVPRFHIVWGSGPGVVAPFTRAVRDGVDAGLASVRMRHRVDALVVEGGRVTGARGAVLAPDVAVRGEPSSRAVVGEFALTADHVVVATGGTGGALEAVARDWPDRLGSMPAAPLVGVPAHVDGRGIDIAEAAGARVVHRDRMWHYTEGLANWDPVWPNHGIRILPGPSSLWVDSLGDRLPAPCYPGFDTLSTLEHLRRGGHEHSWFVLTETILRKEISLSGSEQNPEFSDRSIRLVIDRIRNGSQGVQGFLHHGEDVVVAPTLPALLEGMRALEPGLDAGRVTAAVAARDAAIDDPGSDPQIAAILRARELVGERLVRTAAPHRLLDEAHAPLIAFRLRTLTRKSLGGILTDLDSRVLGADGPIPGLHAVGEAAGFGGGGVHGFRSLEGTFLGGCLHSGLRAGRAIARG</sequence>
<keyword evidence="2" id="KW-0560">Oxidoreductase</keyword>
<dbReference type="NCBIfam" id="NF009472">
    <property type="entry name" value="PRK12834.1"/>
    <property type="match status" value="1"/>
</dbReference>
<dbReference type="Pfam" id="PF00890">
    <property type="entry name" value="FAD_binding_2"/>
    <property type="match status" value="1"/>
</dbReference>
<dbReference type="Gene3D" id="3.50.50.60">
    <property type="entry name" value="FAD/NAD(P)-binding domain"/>
    <property type="match status" value="1"/>
</dbReference>
<comment type="caution">
    <text evidence="4">The sequence shown here is derived from an EMBL/GenBank/DDBJ whole genome shotgun (WGS) entry which is preliminary data.</text>
</comment>
<dbReference type="RefSeq" id="WP_344341506.1">
    <property type="nucleotide sequence ID" value="NZ_BAAAQT010000005.1"/>
</dbReference>
<reference evidence="5" key="1">
    <citation type="journal article" date="2019" name="Int. J. Syst. Evol. Microbiol.">
        <title>The Global Catalogue of Microorganisms (GCM) 10K type strain sequencing project: providing services to taxonomists for standard genome sequencing and annotation.</title>
        <authorList>
            <consortium name="The Broad Institute Genomics Platform"/>
            <consortium name="The Broad Institute Genome Sequencing Center for Infectious Disease"/>
            <person name="Wu L."/>
            <person name="Ma J."/>
        </authorList>
    </citation>
    <scope>NUCLEOTIDE SEQUENCE [LARGE SCALE GENOMIC DNA]</scope>
    <source>
        <strain evidence="5">JCM 16026</strain>
    </source>
</reference>
<dbReference type="PIRSF" id="PIRSF036654">
    <property type="entry name" value="UCP036654"/>
    <property type="match status" value="1"/>
</dbReference>
<dbReference type="SUPFAM" id="SSF51905">
    <property type="entry name" value="FAD/NAD(P)-binding domain"/>
    <property type="match status" value="1"/>
</dbReference>
<dbReference type="InterPro" id="IPR014614">
    <property type="entry name" value="KsdD_DH"/>
</dbReference>
<gene>
    <name evidence="4" type="ORF">GCM10009846_11920</name>
</gene>
<evidence type="ECO:0000256" key="1">
    <source>
        <dbReference type="ARBA" id="ARBA00022630"/>
    </source>
</evidence>